<dbReference type="STRING" id="1798377.A2872_01915"/>
<feature type="transmembrane region" description="Helical" evidence="1">
    <location>
        <begin position="334"/>
        <end position="356"/>
    </location>
</feature>
<feature type="transmembrane region" description="Helical" evidence="1">
    <location>
        <begin position="368"/>
        <end position="394"/>
    </location>
</feature>
<sequence>MLPAQVKAVTTNTSTKVVAPAPDYMPIPPIQTEPNIFGQDQYYTVTFRGNGEAVVSLKVILTNNSEENLNSIDLRVPKINPTDIVAYQVIKEKVCLGRMESIGEIRPIEELCTNVAEPDYYQMWGQAKYQKAKAFIEGDTIQIGLPRPVVPGGSGSFLLYFRGFGYARKSLLGGFEYSFESLKVNDKIRNLQIGISTDSDLVLKEVKGQVNYGRSEMMLAAPVANAQMDSYYQQVGYGQINKTATNLMPLESYTVKGGYADSPWKNYFKELGIGLVVLIGLIGLIGVIVKLFAKNIYVFSGVVGFCSAVLIAGYTLLLWLITQSGFNSYNYYQYGLITTIFTLIISFAVYSLLLFLPAIFLGVKRGMTVGVVTFTSTIIFLTLFFVIFLLSVGFNNSQNIYPVRMMGGEATSVESAPAVLKSPQDAGPED</sequence>
<dbReference type="Proteomes" id="UP000178681">
    <property type="component" value="Unassembled WGS sequence"/>
</dbReference>
<accession>A0A1F5Z5Q0</accession>
<organism evidence="2 3">
    <name type="scientific">Candidatus Gottesmanbacteria bacterium RIFCSPHIGHO2_01_FULL_42_12</name>
    <dbReference type="NCBI Taxonomy" id="1798377"/>
    <lineage>
        <taxon>Bacteria</taxon>
        <taxon>Candidatus Gottesmaniibacteriota</taxon>
    </lineage>
</organism>
<evidence type="ECO:0000313" key="3">
    <source>
        <dbReference type="Proteomes" id="UP000178681"/>
    </source>
</evidence>
<comment type="caution">
    <text evidence="2">The sequence shown here is derived from an EMBL/GenBank/DDBJ whole genome shotgun (WGS) entry which is preliminary data.</text>
</comment>
<protein>
    <submittedName>
        <fullName evidence="2">Uncharacterized protein</fullName>
    </submittedName>
</protein>
<proteinExistence type="predicted"/>
<evidence type="ECO:0000313" key="2">
    <source>
        <dbReference type="EMBL" id="OGG07695.1"/>
    </source>
</evidence>
<keyword evidence="1" id="KW-1133">Transmembrane helix</keyword>
<feature type="transmembrane region" description="Helical" evidence="1">
    <location>
        <begin position="271"/>
        <end position="289"/>
    </location>
</feature>
<evidence type="ECO:0000256" key="1">
    <source>
        <dbReference type="SAM" id="Phobius"/>
    </source>
</evidence>
<dbReference type="EMBL" id="MFJG01000003">
    <property type="protein sequence ID" value="OGG07695.1"/>
    <property type="molecule type" value="Genomic_DNA"/>
</dbReference>
<keyword evidence="1" id="KW-0472">Membrane</keyword>
<dbReference type="AlphaFoldDB" id="A0A1F5Z5Q0"/>
<name>A0A1F5Z5Q0_9BACT</name>
<feature type="transmembrane region" description="Helical" evidence="1">
    <location>
        <begin position="296"/>
        <end position="322"/>
    </location>
</feature>
<keyword evidence="1" id="KW-0812">Transmembrane</keyword>
<gene>
    <name evidence="2" type="ORF">A2872_01915</name>
</gene>
<reference evidence="2 3" key="1">
    <citation type="journal article" date="2016" name="Nat. Commun.">
        <title>Thousands of microbial genomes shed light on interconnected biogeochemical processes in an aquifer system.</title>
        <authorList>
            <person name="Anantharaman K."/>
            <person name="Brown C.T."/>
            <person name="Hug L.A."/>
            <person name="Sharon I."/>
            <person name="Castelle C.J."/>
            <person name="Probst A.J."/>
            <person name="Thomas B.C."/>
            <person name="Singh A."/>
            <person name="Wilkins M.J."/>
            <person name="Karaoz U."/>
            <person name="Brodie E.L."/>
            <person name="Williams K.H."/>
            <person name="Hubbard S.S."/>
            <person name="Banfield J.F."/>
        </authorList>
    </citation>
    <scope>NUCLEOTIDE SEQUENCE [LARGE SCALE GENOMIC DNA]</scope>
</reference>